<dbReference type="Proteomes" id="UP000318138">
    <property type="component" value="Chromosome"/>
</dbReference>
<accession>A0A859FBR5</accession>
<evidence type="ECO:0000313" key="2">
    <source>
        <dbReference type="Proteomes" id="UP000318138"/>
    </source>
</evidence>
<name>A0A859FBR5_9BACI</name>
<protein>
    <submittedName>
        <fullName evidence="1">CueP family metal-binding protein</fullName>
    </submittedName>
</protein>
<keyword evidence="2" id="KW-1185">Reference proteome</keyword>
<gene>
    <name evidence="1" type="ORF">FLK61_24675</name>
</gene>
<dbReference type="KEGG" id="psua:FLK61_24675"/>
<proteinExistence type="predicted"/>
<organism evidence="1 2">
    <name type="scientific">Paenalkalicoccus suaedae</name>
    <dbReference type="NCBI Taxonomy" id="2592382"/>
    <lineage>
        <taxon>Bacteria</taxon>
        <taxon>Bacillati</taxon>
        <taxon>Bacillota</taxon>
        <taxon>Bacilli</taxon>
        <taxon>Bacillales</taxon>
        <taxon>Bacillaceae</taxon>
        <taxon>Paenalkalicoccus</taxon>
    </lineage>
</organism>
<dbReference type="Gene3D" id="2.60.40.3700">
    <property type="match status" value="1"/>
</dbReference>
<dbReference type="EMBL" id="CP041372">
    <property type="protein sequence ID" value="QKS69974.1"/>
    <property type="molecule type" value="Genomic_DNA"/>
</dbReference>
<dbReference type="InterPro" id="IPR047808">
    <property type="entry name" value="CueP-like"/>
</dbReference>
<dbReference type="NCBIfam" id="NF038094">
    <property type="entry name" value="CueP_fam"/>
    <property type="match status" value="1"/>
</dbReference>
<sequence>MTGCQGELVEEEFDVVVTDTKGTIVLEETVTTFENGFMDLWLPRDDTFTISIKSDEGQAESTISTFDNDPTCITTIQLL</sequence>
<evidence type="ECO:0000313" key="1">
    <source>
        <dbReference type="EMBL" id="QKS69974.1"/>
    </source>
</evidence>
<dbReference type="Pfam" id="PF21172">
    <property type="entry name" value="CueP"/>
    <property type="match status" value="1"/>
</dbReference>
<dbReference type="AlphaFoldDB" id="A0A859FBR5"/>
<reference evidence="2" key="1">
    <citation type="submission" date="2019-07" db="EMBL/GenBank/DDBJ databases">
        <title>Bacillus alkalisoli sp. nov. isolated from saline soil.</title>
        <authorList>
            <person name="Sun J.-Q."/>
            <person name="Xu L."/>
        </authorList>
    </citation>
    <scope>NUCLEOTIDE SEQUENCE [LARGE SCALE GENOMIC DNA]</scope>
    <source>
        <strain evidence="2">M4U3P1</strain>
    </source>
</reference>